<protein>
    <submittedName>
        <fullName evidence="2">Uncharacterized protein</fullName>
    </submittedName>
</protein>
<dbReference type="InParanoid" id="A0A7J7D514"/>
<feature type="compositionally biased region" description="Polar residues" evidence="1">
    <location>
        <begin position="102"/>
        <end position="111"/>
    </location>
</feature>
<evidence type="ECO:0000313" key="3">
    <source>
        <dbReference type="Proteomes" id="UP000593562"/>
    </source>
</evidence>
<dbReference type="Proteomes" id="UP000593562">
    <property type="component" value="Unassembled WGS sequence"/>
</dbReference>
<feature type="region of interest" description="Disordered" evidence="1">
    <location>
        <begin position="96"/>
        <end position="151"/>
    </location>
</feature>
<gene>
    <name evidence="2" type="ORF">HS088_TW10G00442</name>
</gene>
<dbReference type="EMBL" id="JAAARO010000010">
    <property type="protein sequence ID" value="KAF5741445.1"/>
    <property type="molecule type" value="Genomic_DNA"/>
</dbReference>
<comment type="caution">
    <text evidence="2">The sequence shown here is derived from an EMBL/GenBank/DDBJ whole genome shotgun (WGS) entry which is preliminary data.</text>
</comment>
<dbReference type="InterPro" id="IPR039280">
    <property type="entry name" value="VUP"/>
</dbReference>
<feature type="compositionally biased region" description="Polar residues" evidence="1">
    <location>
        <begin position="1"/>
        <end position="11"/>
    </location>
</feature>
<feature type="region of interest" description="Disordered" evidence="1">
    <location>
        <begin position="1"/>
        <end position="25"/>
    </location>
</feature>
<keyword evidence="3" id="KW-1185">Reference proteome</keyword>
<dbReference type="FunCoup" id="A0A7J7D514">
    <property type="interactions" value="29"/>
</dbReference>
<reference evidence="2 3" key="1">
    <citation type="journal article" date="2020" name="Nat. Commun.">
        <title>Genome of Tripterygium wilfordii and identification of cytochrome P450 involved in triptolide biosynthesis.</title>
        <authorList>
            <person name="Tu L."/>
            <person name="Su P."/>
            <person name="Zhang Z."/>
            <person name="Gao L."/>
            <person name="Wang J."/>
            <person name="Hu T."/>
            <person name="Zhou J."/>
            <person name="Zhang Y."/>
            <person name="Zhao Y."/>
            <person name="Liu Y."/>
            <person name="Song Y."/>
            <person name="Tong Y."/>
            <person name="Lu Y."/>
            <person name="Yang J."/>
            <person name="Xu C."/>
            <person name="Jia M."/>
            <person name="Peters R.J."/>
            <person name="Huang L."/>
            <person name="Gao W."/>
        </authorList>
    </citation>
    <scope>NUCLEOTIDE SEQUENCE [LARGE SCALE GENOMIC DNA]</scope>
    <source>
        <strain evidence="3">cv. XIE 37</strain>
        <tissue evidence="2">Leaf</tissue>
    </source>
</reference>
<dbReference type="GO" id="GO:0010089">
    <property type="term" value="P:xylem development"/>
    <property type="evidence" value="ECO:0007669"/>
    <property type="project" value="InterPro"/>
</dbReference>
<evidence type="ECO:0000256" key="1">
    <source>
        <dbReference type="SAM" id="MobiDB-lite"/>
    </source>
</evidence>
<dbReference type="PANTHER" id="PTHR33974">
    <property type="entry name" value="VASCULAR-RELATED UNKNOWN PROTEIN 1-RELATED"/>
    <property type="match status" value="1"/>
</dbReference>
<dbReference type="AlphaFoldDB" id="A0A7J7D514"/>
<organism evidence="2 3">
    <name type="scientific">Tripterygium wilfordii</name>
    <name type="common">Thunder God vine</name>
    <dbReference type="NCBI Taxonomy" id="458696"/>
    <lineage>
        <taxon>Eukaryota</taxon>
        <taxon>Viridiplantae</taxon>
        <taxon>Streptophyta</taxon>
        <taxon>Embryophyta</taxon>
        <taxon>Tracheophyta</taxon>
        <taxon>Spermatophyta</taxon>
        <taxon>Magnoliopsida</taxon>
        <taxon>eudicotyledons</taxon>
        <taxon>Gunneridae</taxon>
        <taxon>Pentapetalae</taxon>
        <taxon>rosids</taxon>
        <taxon>fabids</taxon>
        <taxon>Celastrales</taxon>
        <taxon>Celastraceae</taxon>
        <taxon>Tripterygium</taxon>
    </lineage>
</organism>
<proteinExistence type="predicted"/>
<name>A0A7J7D514_TRIWF</name>
<sequence length="175" mass="19506">MEEKSSMNPSISKDVFSSRRITPNSCEESGWTAYFEDLSDQHSNSSCTSSSMVSDATSYPLLLKSCKEHNNVNVPCSSMPKKLNFEKKSRATQISHVDLEDTASSPVNSPKVSDLRPAESDYMNPRKADDQNTCSSMEKRGGSEQYSGPRDETICKTSIQGENDGYTCVWFQCHF</sequence>
<evidence type="ECO:0000313" key="2">
    <source>
        <dbReference type="EMBL" id="KAF5741445.1"/>
    </source>
</evidence>
<accession>A0A7J7D514</accession>
<feature type="compositionally biased region" description="Basic and acidic residues" evidence="1">
    <location>
        <begin position="113"/>
        <end position="130"/>
    </location>
</feature>
<dbReference type="PANTHER" id="PTHR33974:SF2">
    <property type="entry name" value="VASCULAR-RELATED UNKNOWN PROTEIN 1"/>
    <property type="match status" value="1"/>
</dbReference>